<reference evidence="4 5" key="1">
    <citation type="submission" date="2020-03" db="EMBL/GenBank/DDBJ databases">
        <title>Soil Listeria distribution.</title>
        <authorList>
            <person name="Liao J."/>
            <person name="Wiedmann M."/>
        </authorList>
    </citation>
    <scope>NUCLEOTIDE SEQUENCE [LARGE SCALE GENOMIC DNA]</scope>
    <source>
        <strain evidence="3 4">FSL L7-0978</strain>
        <strain evidence="2 5">FSL L7-1427</strain>
    </source>
</reference>
<sequence>MRQHEEAIRKVREKQRDLEDITLAFRQLQREQAELLTRVGNAWRGNQADYKLGAIGEDIAHEQRVMQKRLHQLEEQLQAEYKQVQADVERAKEAKTDATH</sequence>
<dbReference type="Proteomes" id="UP000539064">
    <property type="component" value="Unassembled WGS sequence"/>
</dbReference>
<keyword evidence="1" id="KW-0175">Coiled coil</keyword>
<accession>A0A7X0XVW8</accession>
<dbReference type="EMBL" id="JAARVG010000003">
    <property type="protein sequence ID" value="MBC1792617.1"/>
    <property type="molecule type" value="Genomic_DNA"/>
</dbReference>
<comment type="caution">
    <text evidence="3">The sequence shown here is derived from an EMBL/GenBank/DDBJ whole genome shotgun (WGS) entry which is preliminary data.</text>
</comment>
<gene>
    <name evidence="2" type="ORF">HB907_05390</name>
    <name evidence="3" type="ORF">HCA52_04220</name>
</gene>
<feature type="coiled-coil region" evidence="1">
    <location>
        <begin position="1"/>
        <end position="31"/>
    </location>
</feature>
<dbReference type="RefSeq" id="WP_185416787.1">
    <property type="nucleotide sequence ID" value="NZ_JAARRU010000001.1"/>
</dbReference>
<dbReference type="Proteomes" id="UP000586951">
    <property type="component" value="Unassembled WGS sequence"/>
</dbReference>
<feature type="coiled-coil region" evidence="1">
    <location>
        <begin position="63"/>
        <end position="94"/>
    </location>
</feature>
<organism evidence="3 4">
    <name type="scientific">Listeria booriae</name>
    <dbReference type="NCBI Taxonomy" id="1552123"/>
    <lineage>
        <taxon>Bacteria</taxon>
        <taxon>Bacillati</taxon>
        <taxon>Bacillota</taxon>
        <taxon>Bacilli</taxon>
        <taxon>Bacillales</taxon>
        <taxon>Listeriaceae</taxon>
        <taxon>Listeria</taxon>
    </lineage>
</organism>
<evidence type="ECO:0000313" key="5">
    <source>
        <dbReference type="Proteomes" id="UP000586951"/>
    </source>
</evidence>
<evidence type="ECO:0000313" key="2">
    <source>
        <dbReference type="EMBL" id="MBC1564832.1"/>
    </source>
</evidence>
<protein>
    <submittedName>
        <fullName evidence="3">DUF3958 family protein</fullName>
    </submittedName>
</protein>
<name>A0A7X0XVW8_9LIST</name>
<evidence type="ECO:0000313" key="4">
    <source>
        <dbReference type="Proteomes" id="UP000539064"/>
    </source>
</evidence>
<evidence type="ECO:0000313" key="3">
    <source>
        <dbReference type="EMBL" id="MBC1792617.1"/>
    </source>
</evidence>
<evidence type="ECO:0000256" key="1">
    <source>
        <dbReference type="SAM" id="Coils"/>
    </source>
</evidence>
<dbReference type="EMBL" id="JAARRU010000001">
    <property type="protein sequence ID" value="MBC1564832.1"/>
    <property type="molecule type" value="Genomic_DNA"/>
</dbReference>
<dbReference type="AlphaFoldDB" id="A0A7X0XVW8"/>
<proteinExistence type="predicted"/>